<dbReference type="AlphaFoldDB" id="A0A1F7SG00"/>
<reference evidence="1 2" key="1">
    <citation type="journal article" date="2016" name="Nat. Commun.">
        <title>Thousands of microbial genomes shed light on interconnected biogeochemical processes in an aquifer system.</title>
        <authorList>
            <person name="Anantharaman K."/>
            <person name="Brown C.T."/>
            <person name="Hug L.A."/>
            <person name="Sharon I."/>
            <person name="Castelle C.J."/>
            <person name="Probst A.J."/>
            <person name="Thomas B.C."/>
            <person name="Singh A."/>
            <person name="Wilkins M.J."/>
            <person name="Karaoz U."/>
            <person name="Brodie E.L."/>
            <person name="Williams K.H."/>
            <person name="Hubbard S.S."/>
            <person name="Banfield J.F."/>
        </authorList>
    </citation>
    <scope>NUCLEOTIDE SEQUENCE [LARGE SCALE GENOMIC DNA]</scope>
</reference>
<sequence>MAESIYKIIELVGTIEKSWEAAAKNAVEIASKTLKNIRIAEIMKPVVKELLNYQASTTVPLFPLI</sequence>
<dbReference type="Gene3D" id="3.30.1660.10">
    <property type="entry name" value="Flavin-binding protein dodecin"/>
    <property type="match status" value="1"/>
</dbReference>
<organism evidence="1 2">
    <name type="scientific">Candidatus Schekmanbacteria bacterium RIFCSPLOWO2_12_FULL_38_15</name>
    <dbReference type="NCBI Taxonomy" id="1817883"/>
    <lineage>
        <taxon>Bacteria</taxon>
        <taxon>Candidatus Schekmaniibacteriota</taxon>
    </lineage>
</organism>
<evidence type="ECO:0000313" key="1">
    <source>
        <dbReference type="EMBL" id="OGL52723.1"/>
    </source>
</evidence>
<dbReference type="Pfam" id="PF07311">
    <property type="entry name" value="Dodecin"/>
    <property type="match status" value="1"/>
</dbReference>
<dbReference type="SUPFAM" id="SSF89807">
    <property type="entry name" value="Dodecin-like"/>
    <property type="match status" value="1"/>
</dbReference>
<dbReference type="InterPro" id="IPR025543">
    <property type="entry name" value="Dodecin-like"/>
</dbReference>
<dbReference type="STRING" id="1817883.A3G31_03625"/>
<dbReference type="EMBL" id="MGDI01000030">
    <property type="protein sequence ID" value="OGL52723.1"/>
    <property type="molecule type" value="Genomic_DNA"/>
</dbReference>
<dbReference type="InterPro" id="IPR009923">
    <property type="entry name" value="Dodecin"/>
</dbReference>
<proteinExistence type="predicted"/>
<evidence type="ECO:0000313" key="2">
    <source>
        <dbReference type="Proteomes" id="UP000178082"/>
    </source>
</evidence>
<dbReference type="InterPro" id="IPR036694">
    <property type="entry name" value="Dodecin-like_sf"/>
</dbReference>
<comment type="caution">
    <text evidence="1">The sequence shown here is derived from an EMBL/GenBank/DDBJ whole genome shotgun (WGS) entry which is preliminary data.</text>
</comment>
<gene>
    <name evidence="1" type="ORF">A3G31_03625</name>
</gene>
<protein>
    <recommendedName>
        <fullName evidence="3">Transporter</fullName>
    </recommendedName>
</protein>
<evidence type="ECO:0008006" key="3">
    <source>
        <dbReference type="Google" id="ProtNLM"/>
    </source>
</evidence>
<dbReference type="PANTHER" id="PTHR39324">
    <property type="entry name" value="CALCIUM DODECIN"/>
    <property type="match status" value="1"/>
</dbReference>
<dbReference type="PANTHER" id="PTHR39324:SF1">
    <property type="entry name" value="CALCIUM DODECIN"/>
    <property type="match status" value="1"/>
</dbReference>
<name>A0A1F7SG00_9BACT</name>
<accession>A0A1F7SG00</accession>
<dbReference type="Proteomes" id="UP000178082">
    <property type="component" value="Unassembled WGS sequence"/>
</dbReference>